<dbReference type="InterPro" id="IPR002347">
    <property type="entry name" value="SDR_fam"/>
</dbReference>
<dbReference type="AlphaFoldDB" id="A0A1S1LDF0"/>
<accession>A0A1S1LDF0</accession>
<proteinExistence type="inferred from homology"/>
<dbReference type="InterPro" id="IPR020904">
    <property type="entry name" value="Sc_DH/Rdtase_CS"/>
</dbReference>
<name>A0A1S1LDF0_MYCCH</name>
<dbReference type="GO" id="GO:0016491">
    <property type="term" value="F:oxidoreductase activity"/>
    <property type="evidence" value="ECO:0007669"/>
    <property type="project" value="UniProtKB-KW"/>
</dbReference>
<dbReference type="PRINTS" id="PR00081">
    <property type="entry name" value="GDHRDH"/>
</dbReference>
<evidence type="ECO:0000256" key="2">
    <source>
        <dbReference type="ARBA" id="ARBA00023002"/>
    </source>
</evidence>
<sequence>MEACVFEQPGNDIRFDGRVAIVTGAGGGLGREYALLLASRGAKVLVNDIGSPDELLGTGSSDTPANSVVAEIHALGGEAVADTNTVATGDGGRAIVAAALDAWGRVDVVINNAGIVGPIKTFAELTDEDVDTVLGVQLRGPFNVLRPAWKAMVDQGYGRILNISSSSMFGQGEACTYPTAKAAMIGMTTNLGLAGPAYGIKVNALLPVGFTRMVENMPEPALSWLRETFPAAAVAPVAAFLVSEDVPCSGISFSAGGGRFARVLLSETHGVTSTDLTIEEVRERFDAAMETAGAAPIANVGDELALYAAALTAT</sequence>
<evidence type="ECO:0000256" key="3">
    <source>
        <dbReference type="RuleBase" id="RU000363"/>
    </source>
</evidence>
<dbReference type="EMBL" id="MLIQ01000032">
    <property type="protein sequence ID" value="OHU47735.1"/>
    <property type="molecule type" value="Genomic_DNA"/>
</dbReference>
<evidence type="ECO:0000256" key="1">
    <source>
        <dbReference type="ARBA" id="ARBA00006484"/>
    </source>
</evidence>
<dbReference type="InterPro" id="IPR051687">
    <property type="entry name" value="Peroxisomal_Beta-Oxidation"/>
</dbReference>
<dbReference type="PRINTS" id="PR00080">
    <property type="entry name" value="SDRFAMILY"/>
</dbReference>
<comment type="similarity">
    <text evidence="1 3">Belongs to the short-chain dehydrogenases/reductases (SDR) family.</text>
</comment>
<dbReference type="PANTHER" id="PTHR45024">
    <property type="entry name" value="DEHYDROGENASES, SHORT CHAIN"/>
    <property type="match status" value="1"/>
</dbReference>
<dbReference type="PANTHER" id="PTHR45024:SF2">
    <property type="entry name" value="SCP2 DOMAIN-CONTAINING PROTEIN"/>
    <property type="match status" value="1"/>
</dbReference>
<dbReference type="PROSITE" id="PS00061">
    <property type="entry name" value="ADH_SHORT"/>
    <property type="match status" value="1"/>
</dbReference>
<protein>
    <submittedName>
        <fullName evidence="4">Short-chain dehydrogenase</fullName>
    </submittedName>
</protein>
<keyword evidence="2" id="KW-0560">Oxidoreductase</keyword>
<dbReference type="Proteomes" id="UP000180043">
    <property type="component" value="Unassembled WGS sequence"/>
</dbReference>
<evidence type="ECO:0000313" key="5">
    <source>
        <dbReference type="Proteomes" id="UP000180043"/>
    </source>
</evidence>
<dbReference type="Gene3D" id="3.40.50.720">
    <property type="entry name" value="NAD(P)-binding Rossmann-like Domain"/>
    <property type="match status" value="1"/>
</dbReference>
<dbReference type="SUPFAM" id="SSF51735">
    <property type="entry name" value="NAD(P)-binding Rossmann-fold domains"/>
    <property type="match status" value="1"/>
</dbReference>
<dbReference type="InterPro" id="IPR036291">
    <property type="entry name" value="NAD(P)-bd_dom_sf"/>
</dbReference>
<reference evidence="4 5" key="1">
    <citation type="submission" date="2016-10" db="EMBL/GenBank/DDBJ databases">
        <title>Evaluation of Human, Veterinary and Environmental Mycobacterium chelonae Isolates by Core Genome Phylogenomic Analysis, Targeted Gene Comparison, and Anti-microbial Susceptibility Patterns: A Tale of Mistaken Identities.</title>
        <authorList>
            <person name="Fogelson S.B."/>
            <person name="Camus A.C."/>
            <person name="Lorenz W."/>
            <person name="Vasireddy R."/>
            <person name="Vasireddy S."/>
            <person name="Smith T."/>
            <person name="Brown-Elliott B.A."/>
            <person name="Wallace R.J.Jr."/>
            <person name="Hasan N.A."/>
            <person name="Reischl U."/>
            <person name="Sanchez S."/>
        </authorList>
    </citation>
    <scope>NUCLEOTIDE SEQUENCE [LARGE SCALE GENOMIC DNA]</scope>
    <source>
        <strain evidence="4 5">15515</strain>
    </source>
</reference>
<evidence type="ECO:0000313" key="4">
    <source>
        <dbReference type="EMBL" id="OHU47735.1"/>
    </source>
</evidence>
<comment type="caution">
    <text evidence="4">The sequence shown here is derived from an EMBL/GenBank/DDBJ whole genome shotgun (WGS) entry which is preliminary data.</text>
</comment>
<organism evidence="4 5">
    <name type="scientific">Mycobacteroides chelonae</name>
    <name type="common">Mycobacterium chelonae</name>
    <dbReference type="NCBI Taxonomy" id="1774"/>
    <lineage>
        <taxon>Bacteria</taxon>
        <taxon>Bacillati</taxon>
        <taxon>Actinomycetota</taxon>
        <taxon>Actinomycetes</taxon>
        <taxon>Mycobacteriales</taxon>
        <taxon>Mycobacteriaceae</taxon>
        <taxon>Mycobacteroides</taxon>
    </lineage>
</organism>
<gene>
    <name evidence="4" type="ORF">BKG82_25065</name>
</gene>
<dbReference type="Pfam" id="PF00106">
    <property type="entry name" value="adh_short"/>
    <property type="match status" value="1"/>
</dbReference>